<dbReference type="InterPro" id="IPR014039">
    <property type="entry name" value="Transl_elong_EFTs/EF1B_dimer"/>
</dbReference>
<name>A0A0S1STJ5_9BACT</name>
<keyword evidence="4 5" id="KW-0648">Protein biosynthesis</keyword>
<evidence type="ECO:0000256" key="1">
    <source>
        <dbReference type="ARBA" id="ARBA00005532"/>
    </source>
</evidence>
<dbReference type="PANTHER" id="PTHR11741:SF0">
    <property type="entry name" value="ELONGATION FACTOR TS, MITOCHONDRIAL"/>
    <property type="match status" value="1"/>
</dbReference>
<proteinExistence type="inferred from homology"/>
<dbReference type="InterPro" id="IPR018101">
    <property type="entry name" value="Transl_elong_Ts_CS"/>
</dbReference>
<dbReference type="SUPFAM" id="SSF46934">
    <property type="entry name" value="UBA-like"/>
    <property type="match status" value="1"/>
</dbReference>
<evidence type="ECO:0000313" key="10">
    <source>
        <dbReference type="Proteomes" id="UP000069135"/>
    </source>
</evidence>
<dbReference type="AlphaFoldDB" id="A0A0S1STJ5"/>
<reference evidence="9 10" key="2">
    <citation type="journal article" date="2016" name="PeerJ">
        <title>Analysis of five complete genome sequences for members of the class Peribacteria in the recently recognized Peregrinibacteria bacterial phylum.</title>
        <authorList>
            <person name="Anantharaman K."/>
            <person name="Brown C.T."/>
            <person name="Burstein D."/>
            <person name="Castelle C.J."/>
            <person name="Probst A.J."/>
            <person name="Thomas B.C."/>
            <person name="Williams K.H."/>
            <person name="Banfield J.F."/>
        </authorList>
    </citation>
    <scope>NUCLEOTIDE SEQUENCE [LARGE SCALE GENOMIC DNA]</scope>
    <source>
        <strain evidence="9">RIFOXYD1_FULL_PER-ii_59_16</strain>
    </source>
</reference>
<dbReference type="EMBL" id="CP013065">
    <property type="protein sequence ID" value="ALM12976.1"/>
    <property type="molecule type" value="Genomic_DNA"/>
</dbReference>
<dbReference type="CDD" id="cd14275">
    <property type="entry name" value="UBA_EF-Ts"/>
    <property type="match status" value="1"/>
</dbReference>
<evidence type="ECO:0000256" key="5">
    <source>
        <dbReference type="HAMAP-Rule" id="MF_00050"/>
    </source>
</evidence>
<dbReference type="InterPro" id="IPR001816">
    <property type="entry name" value="Transl_elong_EFTs/EF1B"/>
</dbReference>
<dbReference type="PROSITE" id="PS01127">
    <property type="entry name" value="EF_TS_2"/>
    <property type="match status" value="1"/>
</dbReference>
<dbReference type="PANTHER" id="PTHR11741">
    <property type="entry name" value="ELONGATION FACTOR TS"/>
    <property type="match status" value="1"/>
</dbReference>
<evidence type="ECO:0000313" key="9">
    <source>
        <dbReference type="EMBL" id="ALM12976.1"/>
    </source>
</evidence>
<gene>
    <name evidence="5" type="primary">tsf</name>
    <name evidence="9" type="ORF">PeribacterD1_0277</name>
</gene>
<accession>A0A0S1STJ5</accession>
<dbReference type="PATRIC" id="fig|1735161.3.peg.278"/>
<evidence type="ECO:0000259" key="8">
    <source>
        <dbReference type="Pfam" id="PF00889"/>
    </source>
</evidence>
<dbReference type="Gene3D" id="1.10.8.10">
    <property type="entry name" value="DNA helicase RuvA subunit, C-terminal domain"/>
    <property type="match status" value="1"/>
</dbReference>
<keyword evidence="5" id="KW-0963">Cytoplasm</keyword>
<dbReference type="PROSITE" id="PS01126">
    <property type="entry name" value="EF_TS_1"/>
    <property type="match status" value="1"/>
</dbReference>
<evidence type="ECO:0000256" key="6">
    <source>
        <dbReference type="RuleBase" id="RU000642"/>
    </source>
</evidence>
<accession>A0A0S1SHJ0</accession>
<comment type="similarity">
    <text evidence="1 5 6">Belongs to the EF-Ts family.</text>
</comment>
<dbReference type="NCBIfam" id="TIGR00116">
    <property type="entry name" value="tsf"/>
    <property type="match status" value="1"/>
</dbReference>
<organism evidence="9 10">
    <name type="scientific">Candidatus Peribacter riflensis</name>
    <dbReference type="NCBI Taxonomy" id="1735162"/>
    <lineage>
        <taxon>Bacteria</taxon>
        <taxon>Candidatus Peregrinibacteriota</taxon>
        <taxon>Candidatus Peribacteria</taxon>
        <taxon>Candidatus Peribacterales</taxon>
        <taxon>Candidatus Peribacteraceae</taxon>
        <taxon>Candidatus Peribacter</taxon>
    </lineage>
</organism>
<comment type="function">
    <text evidence="5 6">Associates with the EF-Tu.GDP complex and induces the exchange of GDP to GTP. It remains bound to the aminoacyl-tRNA.EF-Tu.GTP complex up to the GTP hydrolysis stage on the ribosome.</text>
</comment>
<dbReference type="FunFam" id="1.10.8.10:FF:000001">
    <property type="entry name" value="Elongation factor Ts"/>
    <property type="match status" value="1"/>
</dbReference>
<accession>A0A0S1SLZ8</accession>
<dbReference type="Gene3D" id="1.10.286.20">
    <property type="match status" value="1"/>
</dbReference>
<comment type="subcellular location">
    <subcellularLocation>
        <location evidence="5 7">Cytoplasm</location>
    </subcellularLocation>
</comment>
<dbReference type="KEGG" id="prf:PeribacterA2_0277"/>
<dbReference type="Pfam" id="PF00889">
    <property type="entry name" value="EF_TS"/>
    <property type="match status" value="1"/>
</dbReference>
<dbReference type="InterPro" id="IPR036402">
    <property type="entry name" value="EF-Ts_dimer_sf"/>
</dbReference>
<dbReference type="STRING" id="1735162.PeribacterB2_0277"/>
<reference evidence="10" key="1">
    <citation type="submission" date="2015-10" db="EMBL/GenBank/DDBJ databases">
        <title>Analysis of five complete genome sequences for members of the class Peribacteria in the recently recognized Peregrinibacteria bacterial phylum.</title>
        <authorList>
            <person name="Anantharaman K."/>
            <person name="Brown C.T."/>
            <person name="Burstein D."/>
            <person name="Castelle C.J."/>
            <person name="Probst A.J."/>
            <person name="Thomas B.C."/>
            <person name="Williams K.H."/>
            <person name="Banfield J.F."/>
        </authorList>
    </citation>
    <scope>NUCLEOTIDE SEQUENCE [LARGE SCALE GENOMIC DNA]</scope>
</reference>
<keyword evidence="3 5" id="KW-0251">Elongation factor</keyword>
<dbReference type="HAMAP" id="MF_00050">
    <property type="entry name" value="EF_Ts"/>
    <property type="match status" value="1"/>
</dbReference>
<accession>A0A0S1STF7</accession>
<dbReference type="InterPro" id="IPR009060">
    <property type="entry name" value="UBA-like_sf"/>
</dbReference>
<evidence type="ECO:0000256" key="7">
    <source>
        <dbReference type="RuleBase" id="RU000643"/>
    </source>
</evidence>
<accession>A0A0S1SMK9</accession>
<feature type="region of interest" description="Involved in Mg(2+) ion dislocation from EF-Tu" evidence="5">
    <location>
        <begin position="80"/>
        <end position="83"/>
    </location>
</feature>
<dbReference type="Gene3D" id="3.30.479.20">
    <property type="entry name" value="Elongation factor Ts, dimerisation domain"/>
    <property type="match status" value="2"/>
</dbReference>
<dbReference type="SUPFAM" id="SSF54713">
    <property type="entry name" value="Elongation factor Ts (EF-Ts), dimerisation domain"/>
    <property type="match status" value="1"/>
</dbReference>
<dbReference type="Proteomes" id="UP000069135">
    <property type="component" value="Chromosome"/>
</dbReference>
<protein>
    <recommendedName>
        <fullName evidence="2 5">Elongation factor Ts</fullName>
        <shortName evidence="5">EF-Ts</shortName>
    </recommendedName>
</protein>
<evidence type="ECO:0000256" key="2">
    <source>
        <dbReference type="ARBA" id="ARBA00016956"/>
    </source>
</evidence>
<dbReference type="GO" id="GO:0003746">
    <property type="term" value="F:translation elongation factor activity"/>
    <property type="evidence" value="ECO:0007669"/>
    <property type="project" value="UniProtKB-UniRule"/>
</dbReference>
<sequence length="258" mass="28045">MSPISASAVSSLRQRTGVSMMECKKALDEAQGNEEKAIEILRKRGIAQAAKKAARDQFEGLIFLAQGAGKAALVLLKCETDFVARDENFRKAGSALVDELLQKGEAALKALGEKTVPALVQKLGENISIGEARLVTGQTLGTYLHTNSKIGVVISLEGGTEDSARDVAMHAAAMNPTVTRPEEVTAEKVEKEKEIWREQLKKEGKPEAMFDKIMLGKEKKFREENALVKQTFVKDPSKTVEQFLGTAKVAAYVRLAVS</sequence>
<dbReference type="GO" id="GO:0005737">
    <property type="term" value="C:cytoplasm"/>
    <property type="evidence" value="ECO:0007669"/>
    <property type="project" value="UniProtKB-SubCell"/>
</dbReference>
<feature type="domain" description="Translation elongation factor EFTs/EF1B dimerisation" evidence="8">
    <location>
        <begin position="71"/>
        <end position="257"/>
    </location>
</feature>
<evidence type="ECO:0000256" key="4">
    <source>
        <dbReference type="ARBA" id="ARBA00022917"/>
    </source>
</evidence>
<evidence type="ECO:0000256" key="3">
    <source>
        <dbReference type="ARBA" id="ARBA00022768"/>
    </source>
</evidence>